<dbReference type="GeneID" id="24566598"/>
<reference evidence="2" key="1">
    <citation type="journal article" date="2014" name="Nucleic Acids Res.">
        <title>The evolutionary dynamics of variant antigen genes in Babesia reveal a history of genomic innovation underlying host-parasite interaction.</title>
        <authorList>
            <person name="Jackson A.P."/>
            <person name="Otto T.D."/>
            <person name="Darby A."/>
            <person name="Ramaprasad A."/>
            <person name="Xia D."/>
            <person name="Echaide I.E."/>
            <person name="Farber M."/>
            <person name="Gahlot S."/>
            <person name="Gamble J."/>
            <person name="Gupta D."/>
            <person name="Gupta Y."/>
            <person name="Jackson L."/>
            <person name="Malandrin L."/>
            <person name="Malas T.B."/>
            <person name="Moussa E."/>
            <person name="Nair M."/>
            <person name="Reid A.J."/>
            <person name="Sanders M."/>
            <person name="Sharma J."/>
            <person name="Tracey A."/>
            <person name="Quail M.A."/>
            <person name="Weir W."/>
            <person name="Wastling J.M."/>
            <person name="Hall N."/>
            <person name="Willadsen P."/>
            <person name="Lingelbach K."/>
            <person name="Shiels B."/>
            <person name="Tait A."/>
            <person name="Berriman M."/>
            <person name="Allred D.R."/>
            <person name="Pain A."/>
        </authorList>
    </citation>
    <scope>NUCLEOTIDE SEQUENCE [LARGE SCALE GENOMIC DNA]</scope>
    <source>
        <strain evidence="2">Bond</strain>
    </source>
</reference>
<dbReference type="Proteomes" id="UP000033188">
    <property type="component" value="Chromosome 5"/>
</dbReference>
<name>A0A061DCX0_BABBI</name>
<dbReference type="RefSeq" id="XP_012770243.1">
    <property type="nucleotide sequence ID" value="XM_012914789.1"/>
</dbReference>
<dbReference type="VEuPathDB" id="PiroplasmaDB:BBBOND_0405410"/>
<proteinExistence type="predicted"/>
<evidence type="ECO:0000313" key="1">
    <source>
        <dbReference type="EMBL" id="CDR98057.1"/>
    </source>
</evidence>
<dbReference type="OrthoDB" id="366351at2759"/>
<gene>
    <name evidence="1" type="ORF">BBBOND_0405410</name>
</gene>
<dbReference type="EMBL" id="LK391711">
    <property type="protein sequence ID" value="CDR98057.1"/>
    <property type="molecule type" value="Genomic_DNA"/>
</dbReference>
<sequence>MALCARKNGGANASRVHKDKRKCLDDFMPAQTHRSDEITYRLPAYTYTQKLEDYAHFKDPGRIATAMWRDYVDNSGQSGAKLNRPLRHYPAHHYRREIGQKIGLQRKEARLRNVLRASTMASAKNDVKALNYTHQPVVLDALKHYEVWRNLSLARQTSQQ</sequence>
<dbReference type="KEGG" id="bbig:BBBOND_0405410"/>
<organism evidence="1 2">
    <name type="scientific">Babesia bigemina</name>
    <dbReference type="NCBI Taxonomy" id="5866"/>
    <lineage>
        <taxon>Eukaryota</taxon>
        <taxon>Sar</taxon>
        <taxon>Alveolata</taxon>
        <taxon>Apicomplexa</taxon>
        <taxon>Aconoidasida</taxon>
        <taxon>Piroplasmida</taxon>
        <taxon>Babesiidae</taxon>
        <taxon>Babesia</taxon>
    </lineage>
</organism>
<evidence type="ECO:0000313" key="2">
    <source>
        <dbReference type="Proteomes" id="UP000033188"/>
    </source>
</evidence>
<dbReference type="AlphaFoldDB" id="A0A061DCX0"/>
<accession>A0A061DCX0</accession>
<keyword evidence="2" id="KW-1185">Reference proteome</keyword>
<protein>
    <submittedName>
        <fullName evidence="1">Uncharacterized protein</fullName>
    </submittedName>
</protein>